<protein>
    <recommendedName>
        <fullName evidence="5">Enhancer of polycomb-like protein</fullName>
    </recommendedName>
</protein>
<dbReference type="EMBL" id="JADFTS010000003">
    <property type="protein sequence ID" value="KAF9613731.1"/>
    <property type="molecule type" value="Genomic_DNA"/>
</dbReference>
<keyword evidence="1" id="KW-0175">Coiled coil</keyword>
<dbReference type="GO" id="GO:0006357">
    <property type="term" value="P:regulation of transcription by RNA polymerase II"/>
    <property type="evidence" value="ECO:0007669"/>
    <property type="project" value="InterPro"/>
</dbReference>
<accession>A0A835IA92</accession>
<feature type="region of interest" description="Disordered" evidence="2">
    <location>
        <begin position="1"/>
        <end position="47"/>
    </location>
</feature>
<feature type="coiled-coil region" evidence="1">
    <location>
        <begin position="148"/>
        <end position="179"/>
    </location>
</feature>
<organism evidence="3 4">
    <name type="scientific">Coptis chinensis</name>
    <dbReference type="NCBI Taxonomy" id="261450"/>
    <lineage>
        <taxon>Eukaryota</taxon>
        <taxon>Viridiplantae</taxon>
        <taxon>Streptophyta</taxon>
        <taxon>Embryophyta</taxon>
        <taxon>Tracheophyta</taxon>
        <taxon>Spermatophyta</taxon>
        <taxon>Magnoliopsida</taxon>
        <taxon>Ranunculales</taxon>
        <taxon>Ranunculaceae</taxon>
        <taxon>Coptidoideae</taxon>
        <taxon>Coptis</taxon>
    </lineage>
</organism>
<sequence>MAIDPSNEGGATEEKRDISSVKVPAKDPKKKDDKNNNEDDDLSDEDLELKQQLELYVERVQDSNLGGRGARSEIGEFVAYDLDNEDEDWYWRDKRERWQKPILRRLQPPPPVNDTNPYNVFCPREKVHRLHTRRMQRRENNVLSFDRLRQIRCNLDQTKTVIEALIKREEKKRELLESEVSILWVQMKYKQDTQFMEDGFGFGFPPYSYTIGSSIEDDDYPDSDDMTITRLPPQPAFVQNLPFTRPLDPQKLAAAGIKPPLSPPSS</sequence>
<dbReference type="GO" id="GO:0035267">
    <property type="term" value="C:NuA4 histone acetyltransferase complex"/>
    <property type="evidence" value="ECO:0007669"/>
    <property type="project" value="InterPro"/>
</dbReference>
<name>A0A835IA92_9MAGN</name>
<dbReference type="InterPro" id="IPR024943">
    <property type="entry name" value="Enhancer_polycomb"/>
</dbReference>
<keyword evidence="4" id="KW-1185">Reference proteome</keyword>
<reference evidence="3 4" key="1">
    <citation type="submission" date="2020-10" db="EMBL/GenBank/DDBJ databases">
        <title>The Coptis chinensis genome and diversification of protoberbering-type alkaloids.</title>
        <authorList>
            <person name="Wang B."/>
            <person name="Shu S."/>
            <person name="Song C."/>
            <person name="Liu Y."/>
        </authorList>
    </citation>
    <scope>NUCLEOTIDE SEQUENCE [LARGE SCALE GENOMIC DNA]</scope>
    <source>
        <strain evidence="3">HL-2020</strain>
        <tissue evidence="3">Leaf</tissue>
    </source>
</reference>
<evidence type="ECO:0000256" key="1">
    <source>
        <dbReference type="SAM" id="Coils"/>
    </source>
</evidence>
<dbReference type="OrthoDB" id="435275at2759"/>
<dbReference type="AlphaFoldDB" id="A0A835IA92"/>
<evidence type="ECO:0008006" key="5">
    <source>
        <dbReference type="Google" id="ProtNLM"/>
    </source>
</evidence>
<dbReference type="Proteomes" id="UP000631114">
    <property type="component" value="Unassembled WGS sequence"/>
</dbReference>
<proteinExistence type="predicted"/>
<dbReference type="PANTHER" id="PTHR14898">
    <property type="entry name" value="ENHANCER OF POLYCOMB"/>
    <property type="match status" value="1"/>
</dbReference>
<evidence type="ECO:0000313" key="3">
    <source>
        <dbReference type="EMBL" id="KAF9613731.1"/>
    </source>
</evidence>
<evidence type="ECO:0000256" key="2">
    <source>
        <dbReference type="SAM" id="MobiDB-lite"/>
    </source>
</evidence>
<evidence type="ECO:0000313" key="4">
    <source>
        <dbReference type="Proteomes" id="UP000631114"/>
    </source>
</evidence>
<gene>
    <name evidence="3" type="ORF">IFM89_010173</name>
</gene>
<feature type="compositionally biased region" description="Basic and acidic residues" evidence="2">
    <location>
        <begin position="12"/>
        <end position="37"/>
    </location>
</feature>
<comment type="caution">
    <text evidence="3">The sequence shown here is derived from an EMBL/GenBank/DDBJ whole genome shotgun (WGS) entry which is preliminary data.</text>
</comment>
<feature type="compositionally biased region" description="Acidic residues" evidence="2">
    <location>
        <begin position="38"/>
        <end position="47"/>
    </location>
</feature>